<feature type="transmembrane region" description="Helical" evidence="8">
    <location>
        <begin position="131"/>
        <end position="151"/>
    </location>
</feature>
<feature type="transmembrane region" description="Helical" evidence="8">
    <location>
        <begin position="412"/>
        <end position="430"/>
    </location>
</feature>
<feature type="compositionally biased region" description="Low complexity" evidence="7">
    <location>
        <begin position="205"/>
        <end position="218"/>
    </location>
</feature>
<evidence type="ECO:0000313" key="9">
    <source>
        <dbReference type="EMBL" id="SFM18938.1"/>
    </source>
</evidence>
<dbReference type="GO" id="GO:0015109">
    <property type="term" value="F:chromate transmembrane transporter activity"/>
    <property type="evidence" value="ECO:0007669"/>
    <property type="project" value="InterPro"/>
</dbReference>
<keyword evidence="6 8" id="KW-0472">Membrane</keyword>
<feature type="transmembrane region" description="Helical" evidence="8">
    <location>
        <begin position="333"/>
        <end position="357"/>
    </location>
</feature>
<dbReference type="STRING" id="758825.SAMN02982985_03123"/>
<dbReference type="RefSeq" id="WP_093388620.1">
    <property type="nucleotide sequence ID" value="NZ_FOTW01000014.1"/>
</dbReference>
<dbReference type="EMBL" id="FOTW01000014">
    <property type="protein sequence ID" value="SFM18938.1"/>
    <property type="molecule type" value="Genomic_DNA"/>
</dbReference>
<feature type="region of interest" description="Disordered" evidence="7">
    <location>
        <begin position="205"/>
        <end position="234"/>
    </location>
</feature>
<evidence type="ECO:0000256" key="5">
    <source>
        <dbReference type="ARBA" id="ARBA00022989"/>
    </source>
</evidence>
<dbReference type="InterPro" id="IPR014047">
    <property type="entry name" value="Chr_Tranpt_l_chain"/>
</dbReference>
<dbReference type="PANTHER" id="PTHR43663">
    <property type="entry name" value="CHROMATE TRANSPORT PROTEIN-RELATED"/>
    <property type="match status" value="1"/>
</dbReference>
<keyword evidence="3" id="KW-1003">Cell membrane</keyword>
<reference evidence="9 10" key="1">
    <citation type="submission" date="2016-10" db="EMBL/GenBank/DDBJ databases">
        <authorList>
            <person name="de Groot N.N."/>
        </authorList>
    </citation>
    <scope>NUCLEOTIDE SEQUENCE [LARGE SCALE GENOMIC DNA]</scope>
    <source>
        <strain evidence="9 10">ATCC 43154</strain>
    </source>
</reference>
<feature type="transmembrane region" description="Helical" evidence="8">
    <location>
        <begin position="69"/>
        <end position="89"/>
    </location>
</feature>
<accession>A0A1I4NTU4</accession>
<dbReference type="Proteomes" id="UP000199470">
    <property type="component" value="Unassembled WGS sequence"/>
</dbReference>
<evidence type="ECO:0000256" key="8">
    <source>
        <dbReference type="SAM" id="Phobius"/>
    </source>
</evidence>
<dbReference type="PANTHER" id="PTHR43663:SF1">
    <property type="entry name" value="CHROMATE TRANSPORTER"/>
    <property type="match status" value="1"/>
</dbReference>
<comment type="subcellular location">
    <subcellularLocation>
        <location evidence="1">Cell membrane</location>
        <topology evidence="1">Multi-pass membrane protein</topology>
    </subcellularLocation>
</comment>
<evidence type="ECO:0000256" key="7">
    <source>
        <dbReference type="SAM" id="MobiDB-lite"/>
    </source>
</evidence>
<feature type="transmembrane region" description="Helical" evidence="8">
    <location>
        <begin position="369"/>
        <end position="392"/>
    </location>
</feature>
<dbReference type="AlphaFoldDB" id="A0A1I4NTU4"/>
<evidence type="ECO:0000256" key="3">
    <source>
        <dbReference type="ARBA" id="ARBA00022475"/>
    </source>
</evidence>
<proteinExistence type="inferred from homology"/>
<dbReference type="InterPro" id="IPR052518">
    <property type="entry name" value="CHR_Transporter"/>
</dbReference>
<name>A0A1I4NTU4_9BURK</name>
<keyword evidence="10" id="KW-1185">Reference proteome</keyword>
<evidence type="ECO:0000256" key="2">
    <source>
        <dbReference type="ARBA" id="ARBA00005262"/>
    </source>
</evidence>
<dbReference type="PIRSF" id="PIRSF004810">
    <property type="entry name" value="ChrA"/>
    <property type="match status" value="1"/>
</dbReference>
<sequence>MGISEELRLAPPVAPGPTVPAVSLATLALLFLRIGCSSVGGFMAMVAVTQHMVVDKRRLLSTEDLLDGLALASLMPGPVAINVVAYVGYRLRGVAGAVVCMLGAVLPAFVWICALGTLYFRYGNMDAVRTVFLGVTPAITAVVLASAWRLWRGAVRDWRQGALALGAALLLTALPGLPSTLLVLAAAAWTGWKYPRPALAAGAPAPATDANAAPAAPAHRQQQGGDDAAAPTPRPRRRAATALAALGLPAAALALLAAHSAVLFTLLCAFAGMSLLTFGGGYVFIPLLQHTVVDGYGWLSQREFVDGLALTQLSPGPVMISSAFVGLKVAGLAGAAAASAGMFIPSAALMLAASGMVERLRRSAPAQAALAGVRAALAGMVFGAAVTIGRMAAPSWLSLALGGAALLALLRWRVDAAWVVAAAALLGWLAL</sequence>
<organism evidence="9 10">
    <name type="scientific">Rugamonas rubra</name>
    <dbReference type="NCBI Taxonomy" id="758825"/>
    <lineage>
        <taxon>Bacteria</taxon>
        <taxon>Pseudomonadati</taxon>
        <taxon>Pseudomonadota</taxon>
        <taxon>Betaproteobacteria</taxon>
        <taxon>Burkholderiales</taxon>
        <taxon>Oxalobacteraceae</taxon>
        <taxon>Telluria group</taxon>
        <taxon>Rugamonas</taxon>
    </lineage>
</organism>
<evidence type="ECO:0000256" key="4">
    <source>
        <dbReference type="ARBA" id="ARBA00022692"/>
    </source>
</evidence>
<keyword evidence="5 8" id="KW-1133">Transmembrane helix</keyword>
<dbReference type="InterPro" id="IPR003370">
    <property type="entry name" value="Chromate_transpt"/>
</dbReference>
<gene>
    <name evidence="9" type="ORF">SAMN02982985_03123</name>
</gene>
<feature type="transmembrane region" description="Helical" evidence="8">
    <location>
        <begin position="239"/>
        <end position="258"/>
    </location>
</feature>
<keyword evidence="4 8" id="KW-0812">Transmembrane</keyword>
<feature type="transmembrane region" description="Helical" evidence="8">
    <location>
        <begin position="264"/>
        <end position="288"/>
    </location>
</feature>
<feature type="transmembrane region" description="Helical" evidence="8">
    <location>
        <begin position="163"/>
        <end position="189"/>
    </location>
</feature>
<evidence type="ECO:0000256" key="1">
    <source>
        <dbReference type="ARBA" id="ARBA00004651"/>
    </source>
</evidence>
<protein>
    <submittedName>
        <fullName evidence="9">Chromate transporter</fullName>
    </submittedName>
</protein>
<evidence type="ECO:0000256" key="6">
    <source>
        <dbReference type="ARBA" id="ARBA00023136"/>
    </source>
</evidence>
<dbReference type="OrthoDB" id="8969999at2"/>
<comment type="similarity">
    <text evidence="2">Belongs to the chromate ion transporter (CHR) (TC 2.A.51) family.</text>
</comment>
<dbReference type="GO" id="GO:0005886">
    <property type="term" value="C:plasma membrane"/>
    <property type="evidence" value="ECO:0007669"/>
    <property type="project" value="UniProtKB-SubCell"/>
</dbReference>
<evidence type="ECO:0000313" key="10">
    <source>
        <dbReference type="Proteomes" id="UP000199470"/>
    </source>
</evidence>
<feature type="transmembrane region" description="Helical" evidence="8">
    <location>
        <begin position="95"/>
        <end position="119"/>
    </location>
</feature>
<dbReference type="NCBIfam" id="TIGR00937">
    <property type="entry name" value="2A51"/>
    <property type="match status" value="1"/>
</dbReference>
<dbReference type="Pfam" id="PF02417">
    <property type="entry name" value="Chromate_transp"/>
    <property type="match status" value="2"/>
</dbReference>
<feature type="transmembrane region" description="Helical" evidence="8">
    <location>
        <begin position="20"/>
        <end position="48"/>
    </location>
</feature>